<feature type="binding site" evidence="7">
    <location>
        <position position="373"/>
    </location>
    <ligand>
        <name>GTP</name>
        <dbReference type="ChEBI" id="CHEBI:37565"/>
    </ligand>
</feature>
<gene>
    <name evidence="10" type="ORF">niasHT_037100</name>
</gene>
<dbReference type="PRINTS" id="PR00318">
    <property type="entry name" value="GPROTEINA"/>
</dbReference>
<dbReference type="Proteomes" id="UP001620626">
    <property type="component" value="Unassembled WGS sequence"/>
</dbReference>
<evidence type="ECO:0000256" key="7">
    <source>
        <dbReference type="PIRSR" id="PIRSR601019-1"/>
    </source>
</evidence>
<keyword evidence="3 7" id="KW-0547">Nucleotide-binding</keyword>
<evidence type="ECO:0000256" key="1">
    <source>
        <dbReference type="ARBA" id="ARBA00005804"/>
    </source>
</evidence>
<dbReference type="FunFam" id="3.40.50.300:FF:000181">
    <property type="entry name" value="Guanine nucleotide-binding protein subunit alpha"/>
    <property type="match status" value="1"/>
</dbReference>
<evidence type="ECO:0000256" key="2">
    <source>
        <dbReference type="ARBA" id="ARBA00022723"/>
    </source>
</evidence>
<evidence type="ECO:0000313" key="10">
    <source>
        <dbReference type="EMBL" id="KAL3081922.1"/>
    </source>
</evidence>
<dbReference type="GO" id="GO:0046872">
    <property type="term" value="F:metal ion binding"/>
    <property type="evidence" value="ECO:0007669"/>
    <property type="project" value="UniProtKB-KW"/>
</dbReference>
<evidence type="ECO:0000256" key="3">
    <source>
        <dbReference type="ARBA" id="ARBA00022741"/>
    </source>
</evidence>
<comment type="similarity">
    <text evidence="1">Belongs to the G-alpha family.</text>
</comment>
<keyword evidence="5 7" id="KW-0342">GTP-binding</keyword>
<sequence length="400" mass="46529">MSAPHSPDPAIADPNSDQRLREPMPNEWTLNAMFCCGNSSRFVFYKNDAEKRELFKRSRIIEGELEQERLTMKRTIKILLLGGPESGKSTIFKQMRILHMNGFSELSVVNYRYLVYSNLIQGVHQMIEGAEELQIKVDEEVQDNVNALKTYFKNTHPSEIELNIELSIHIRRIFKSDFIRQVLQRQHEIVLLDSALYFLDNLDRIADSAYVPNYQDILRTRMPTTGICEIEFKYKNAMLRMVDVGGQRSEQRKWIHCFDNVNGILFVAELSGYNQILHDGQQTVNRLKYSMYLFKRIVNNKTFGKRTAFILFLNKVDIFKERLSVFPLNVCFKGYSGKHEFAASCNYVSDRFHAIVSSELQQHRPIYTHFTNATDTRNVDKVFESCVDVVFKVSMEKAGL</sequence>
<dbReference type="SUPFAM" id="SSF52540">
    <property type="entry name" value="P-loop containing nucleoside triphosphate hydrolases"/>
    <property type="match status" value="1"/>
</dbReference>
<evidence type="ECO:0000313" key="11">
    <source>
        <dbReference type="Proteomes" id="UP001620626"/>
    </source>
</evidence>
<reference evidence="10 11" key="1">
    <citation type="submission" date="2024-10" db="EMBL/GenBank/DDBJ databases">
        <authorList>
            <person name="Kim D."/>
        </authorList>
    </citation>
    <scope>NUCLEOTIDE SEQUENCE [LARGE SCALE GENOMIC DNA]</scope>
    <source>
        <strain evidence="10">BH-2024</strain>
    </source>
</reference>
<feature type="binding site" evidence="7">
    <location>
        <begin position="193"/>
        <end position="194"/>
    </location>
    <ligand>
        <name>GTP</name>
        <dbReference type="ChEBI" id="CHEBI:37565"/>
    </ligand>
</feature>
<accession>A0ABD2IPE1</accession>
<dbReference type="Gene3D" id="1.10.400.10">
    <property type="entry name" value="GI Alpha 1, domain 2-like"/>
    <property type="match status" value="1"/>
</dbReference>
<comment type="caution">
    <text evidence="10">The sequence shown here is derived from an EMBL/GenBank/DDBJ whole genome shotgun (WGS) entry which is preliminary data.</text>
</comment>
<dbReference type="Gene3D" id="3.40.50.300">
    <property type="entry name" value="P-loop containing nucleotide triphosphate hydrolases"/>
    <property type="match status" value="1"/>
</dbReference>
<organism evidence="10 11">
    <name type="scientific">Heterodera trifolii</name>
    <dbReference type="NCBI Taxonomy" id="157864"/>
    <lineage>
        <taxon>Eukaryota</taxon>
        <taxon>Metazoa</taxon>
        <taxon>Ecdysozoa</taxon>
        <taxon>Nematoda</taxon>
        <taxon>Chromadorea</taxon>
        <taxon>Rhabditida</taxon>
        <taxon>Tylenchina</taxon>
        <taxon>Tylenchomorpha</taxon>
        <taxon>Tylenchoidea</taxon>
        <taxon>Heteroderidae</taxon>
        <taxon>Heteroderinae</taxon>
        <taxon>Heterodera</taxon>
    </lineage>
</organism>
<keyword evidence="4 8" id="KW-0460">Magnesium</keyword>
<dbReference type="Pfam" id="PF00503">
    <property type="entry name" value="G-alpha"/>
    <property type="match status" value="1"/>
</dbReference>
<evidence type="ECO:0000256" key="4">
    <source>
        <dbReference type="ARBA" id="ARBA00022842"/>
    </source>
</evidence>
<feature type="binding site" evidence="8">
    <location>
        <position position="89"/>
    </location>
    <ligand>
        <name>Mg(2+)</name>
        <dbReference type="ChEBI" id="CHEBI:18420"/>
    </ligand>
</feature>
<keyword evidence="2 8" id="KW-0479">Metal-binding</keyword>
<dbReference type="InterPro" id="IPR027417">
    <property type="entry name" value="P-loop_NTPase"/>
</dbReference>
<protein>
    <submittedName>
        <fullName evidence="10">Uncharacterized protein</fullName>
    </submittedName>
</protein>
<dbReference type="PANTHER" id="PTHR10218">
    <property type="entry name" value="GTP-BINDING PROTEIN ALPHA SUBUNIT"/>
    <property type="match status" value="1"/>
</dbReference>
<keyword evidence="11" id="KW-1185">Reference proteome</keyword>
<dbReference type="CDD" id="cd00066">
    <property type="entry name" value="G-alpha"/>
    <property type="match status" value="1"/>
</dbReference>
<evidence type="ECO:0000256" key="9">
    <source>
        <dbReference type="SAM" id="MobiDB-lite"/>
    </source>
</evidence>
<feature type="binding site" evidence="7">
    <location>
        <begin position="85"/>
        <end position="90"/>
    </location>
    <ligand>
        <name>GTP</name>
        <dbReference type="ChEBI" id="CHEBI:37565"/>
    </ligand>
</feature>
<evidence type="ECO:0000256" key="8">
    <source>
        <dbReference type="PIRSR" id="PIRSR601019-2"/>
    </source>
</evidence>
<feature type="binding site" evidence="7">
    <location>
        <begin position="314"/>
        <end position="317"/>
    </location>
    <ligand>
        <name>GTP</name>
        <dbReference type="ChEBI" id="CHEBI:37565"/>
    </ligand>
</feature>
<dbReference type="GO" id="GO:0007165">
    <property type="term" value="P:signal transduction"/>
    <property type="evidence" value="ECO:0007669"/>
    <property type="project" value="UniProtKB-KW"/>
</dbReference>
<dbReference type="PANTHER" id="PTHR10218:SF353">
    <property type="entry name" value="GUANINE NUCLEOTIDE-BINDING PROTEIN ALPHA-11 SUBUNIT"/>
    <property type="match status" value="1"/>
</dbReference>
<feature type="region of interest" description="Disordered" evidence="9">
    <location>
        <begin position="1"/>
        <end position="22"/>
    </location>
</feature>
<dbReference type="SUPFAM" id="SSF47895">
    <property type="entry name" value="Transducin (alpha subunit), insertion domain"/>
    <property type="match status" value="1"/>
</dbReference>
<dbReference type="GO" id="GO:0005525">
    <property type="term" value="F:GTP binding"/>
    <property type="evidence" value="ECO:0007669"/>
    <property type="project" value="UniProtKB-KW"/>
</dbReference>
<dbReference type="EMBL" id="JBICBT010001126">
    <property type="protein sequence ID" value="KAL3081922.1"/>
    <property type="molecule type" value="Genomic_DNA"/>
</dbReference>
<feature type="binding site" evidence="7">
    <location>
        <begin position="243"/>
        <end position="247"/>
    </location>
    <ligand>
        <name>GTP</name>
        <dbReference type="ChEBI" id="CHEBI:37565"/>
    </ligand>
</feature>
<dbReference type="AlphaFoldDB" id="A0ABD2IPE1"/>
<dbReference type="PROSITE" id="PS51882">
    <property type="entry name" value="G_ALPHA"/>
    <property type="match status" value="1"/>
</dbReference>
<name>A0ABD2IPE1_9BILA</name>
<evidence type="ECO:0000256" key="5">
    <source>
        <dbReference type="ARBA" id="ARBA00023134"/>
    </source>
</evidence>
<keyword evidence="6" id="KW-0807">Transducer</keyword>
<dbReference type="InterPro" id="IPR011025">
    <property type="entry name" value="GproteinA_insert"/>
</dbReference>
<feature type="binding site" evidence="8">
    <location>
        <position position="224"/>
    </location>
    <ligand>
        <name>Mg(2+)</name>
        <dbReference type="ChEBI" id="CHEBI:18420"/>
    </ligand>
</feature>
<dbReference type="InterPro" id="IPR001019">
    <property type="entry name" value="Gprotein_alpha_su"/>
</dbReference>
<evidence type="ECO:0000256" key="6">
    <source>
        <dbReference type="ARBA" id="ARBA00023224"/>
    </source>
</evidence>
<dbReference type="SMART" id="SM00275">
    <property type="entry name" value="G_alpha"/>
    <property type="match status" value="1"/>
</dbReference>
<proteinExistence type="inferred from homology"/>
<feature type="binding site" evidence="7">
    <location>
        <begin position="218"/>
        <end position="224"/>
    </location>
    <ligand>
        <name>GTP</name>
        <dbReference type="ChEBI" id="CHEBI:37565"/>
    </ligand>
</feature>